<organism evidence="1 2">
    <name type="scientific">Rhipicephalus sanguineus</name>
    <name type="common">Brown dog tick</name>
    <name type="synonym">Ixodes sanguineus</name>
    <dbReference type="NCBI Taxonomy" id="34632"/>
    <lineage>
        <taxon>Eukaryota</taxon>
        <taxon>Metazoa</taxon>
        <taxon>Ecdysozoa</taxon>
        <taxon>Arthropoda</taxon>
        <taxon>Chelicerata</taxon>
        <taxon>Arachnida</taxon>
        <taxon>Acari</taxon>
        <taxon>Parasitiformes</taxon>
        <taxon>Ixodida</taxon>
        <taxon>Ixodoidea</taxon>
        <taxon>Ixodidae</taxon>
        <taxon>Rhipicephalinae</taxon>
        <taxon>Rhipicephalus</taxon>
        <taxon>Rhipicephalus</taxon>
    </lineage>
</organism>
<comment type="caution">
    <text evidence="1">The sequence shown here is derived from an EMBL/GenBank/DDBJ whole genome shotgun (WGS) entry which is preliminary data.</text>
</comment>
<proteinExistence type="predicted"/>
<dbReference type="AlphaFoldDB" id="A0A9D4T442"/>
<keyword evidence="2" id="KW-1185">Reference proteome</keyword>
<evidence type="ECO:0000313" key="1">
    <source>
        <dbReference type="EMBL" id="KAH7969437.1"/>
    </source>
</evidence>
<protein>
    <submittedName>
        <fullName evidence="1">Uncharacterized protein</fullName>
    </submittedName>
</protein>
<name>A0A9D4T442_RHISA</name>
<dbReference type="Proteomes" id="UP000821837">
    <property type="component" value="Unassembled WGS sequence"/>
</dbReference>
<evidence type="ECO:0000313" key="2">
    <source>
        <dbReference type="Proteomes" id="UP000821837"/>
    </source>
</evidence>
<dbReference type="EMBL" id="JABSTV010001248">
    <property type="protein sequence ID" value="KAH7969437.1"/>
    <property type="molecule type" value="Genomic_DNA"/>
</dbReference>
<sequence>MSVACRAFVIVGKCSGRVRPEGFPHQQDHSVKHLHLGHRHLSWGAPDCRVFYHQQDHRVQPLHVAHHHLSWEALEYRWVDPG</sequence>
<accession>A0A9D4T442</accession>
<gene>
    <name evidence="1" type="ORF">HPB52_018090</name>
</gene>
<reference evidence="1" key="2">
    <citation type="submission" date="2021-09" db="EMBL/GenBank/DDBJ databases">
        <authorList>
            <person name="Jia N."/>
            <person name="Wang J."/>
            <person name="Shi W."/>
            <person name="Du L."/>
            <person name="Sun Y."/>
            <person name="Zhan W."/>
            <person name="Jiang J."/>
            <person name="Wang Q."/>
            <person name="Zhang B."/>
            <person name="Ji P."/>
            <person name="Sakyi L.B."/>
            <person name="Cui X."/>
            <person name="Yuan T."/>
            <person name="Jiang B."/>
            <person name="Yang W."/>
            <person name="Lam T.T.-Y."/>
            <person name="Chang Q."/>
            <person name="Ding S."/>
            <person name="Wang X."/>
            <person name="Zhu J."/>
            <person name="Ruan X."/>
            <person name="Zhao L."/>
            <person name="Wei J."/>
            <person name="Que T."/>
            <person name="Du C."/>
            <person name="Cheng J."/>
            <person name="Dai P."/>
            <person name="Han X."/>
            <person name="Huang E."/>
            <person name="Gao Y."/>
            <person name="Liu J."/>
            <person name="Shao H."/>
            <person name="Ye R."/>
            <person name="Li L."/>
            <person name="Wei W."/>
            <person name="Wang X."/>
            <person name="Wang C."/>
            <person name="Huo Q."/>
            <person name="Li W."/>
            <person name="Guo W."/>
            <person name="Chen H."/>
            <person name="Chen S."/>
            <person name="Zhou L."/>
            <person name="Zhou L."/>
            <person name="Ni X."/>
            <person name="Tian J."/>
            <person name="Zhou Y."/>
            <person name="Sheng Y."/>
            <person name="Liu T."/>
            <person name="Pan Y."/>
            <person name="Xia L."/>
            <person name="Li J."/>
            <person name="Zhao F."/>
            <person name="Cao W."/>
        </authorList>
    </citation>
    <scope>NUCLEOTIDE SEQUENCE</scope>
    <source>
        <strain evidence="1">Rsan-2018</strain>
        <tissue evidence="1">Larvae</tissue>
    </source>
</reference>
<reference evidence="1" key="1">
    <citation type="journal article" date="2020" name="Cell">
        <title>Large-Scale Comparative Analyses of Tick Genomes Elucidate Their Genetic Diversity and Vector Capacities.</title>
        <authorList>
            <consortium name="Tick Genome and Microbiome Consortium (TIGMIC)"/>
            <person name="Jia N."/>
            <person name="Wang J."/>
            <person name="Shi W."/>
            <person name="Du L."/>
            <person name="Sun Y."/>
            <person name="Zhan W."/>
            <person name="Jiang J.F."/>
            <person name="Wang Q."/>
            <person name="Zhang B."/>
            <person name="Ji P."/>
            <person name="Bell-Sakyi L."/>
            <person name="Cui X.M."/>
            <person name="Yuan T.T."/>
            <person name="Jiang B.G."/>
            <person name="Yang W.F."/>
            <person name="Lam T.T."/>
            <person name="Chang Q.C."/>
            <person name="Ding S.J."/>
            <person name="Wang X.J."/>
            <person name="Zhu J.G."/>
            <person name="Ruan X.D."/>
            <person name="Zhao L."/>
            <person name="Wei J.T."/>
            <person name="Ye R.Z."/>
            <person name="Que T.C."/>
            <person name="Du C.H."/>
            <person name="Zhou Y.H."/>
            <person name="Cheng J.X."/>
            <person name="Dai P.F."/>
            <person name="Guo W.B."/>
            <person name="Han X.H."/>
            <person name="Huang E.J."/>
            <person name="Li L.F."/>
            <person name="Wei W."/>
            <person name="Gao Y.C."/>
            <person name="Liu J.Z."/>
            <person name="Shao H.Z."/>
            <person name="Wang X."/>
            <person name="Wang C.C."/>
            <person name="Yang T.C."/>
            <person name="Huo Q.B."/>
            <person name="Li W."/>
            <person name="Chen H.Y."/>
            <person name="Chen S.E."/>
            <person name="Zhou L.G."/>
            <person name="Ni X.B."/>
            <person name="Tian J.H."/>
            <person name="Sheng Y."/>
            <person name="Liu T."/>
            <person name="Pan Y.S."/>
            <person name="Xia L.Y."/>
            <person name="Li J."/>
            <person name="Zhao F."/>
            <person name="Cao W.C."/>
        </authorList>
    </citation>
    <scope>NUCLEOTIDE SEQUENCE</scope>
    <source>
        <strain evidence="1">Rsan-2018</strain>
    </source>
</reference>